<sequence length="97" mass="11181">MGKYLDDLWNDLEKTWDLAMEINDLPEADRSDVAAAWEKFKGSDLVDAARTETESGETKPPVKVFCTNIYGIQYNSETKYWIPFRHGDIDLAKFTED</sequence>
<protein>
    <submittedName>
        <fullName evidence="1">Uncharacterized protein</fullName>
    </submittedName>
</protein>
<proteinExistence type="predicted"/>
<gene>
    <name evidence="1" type="ORF">SAMN05660686_00692</name>
</gene>
<dbReference type="EMBL" id="FNBW01000002">
    <property type="protein sequence ID" value="SDF23900.1"/>
    <property type="molecule type" value="Genomic_DNA"/>
</dbReference>
<dbReference type="AlphaFoldDB" id="A0A8G2BGB3"/>
<evidence type="ECO:0000313" key="2">
    <source>
        <dbReference type="Proteomes" id="UP000198615"/>
    </source>
</evidence>
<dbReference type="OrthoDB" id="7305320at2"/>
<organism evidence="1 2">
    <name type="scientific">Thalassobaculum litoreum DSM 18839</name>
    <dbReference type="NCBI Taxonomy" id="1123362"/>
    <lineage>
        <taxon>Bacteria</taxon>
        <taxon>Pseudomonadati</taxon>
        <taxon>Pseudomonadota</taxon>
        <taxon>Alphaproteobacteria</taxon>
        <taxon>Rhodospirillales</taxon>
        <taxon>Thalassobaculaceae</taxon>
        <taxon>Thalassobaculum</taxon>
    </lineage>
</organism>
<dbReference type="RefSeq" id="WP_038013942.1">
    <property type="nucleotide sequence ID" value="NZ_FNBW01000002.1"/>
</dbReference>
<accession>A0A8G2BGB3</accession>
<comment type="caution">
    <text evidence="1">The sequence shown here is derived from an EMBL/GenBank/DDBJ whole genome shotgun (WGS) entry which is preliminary data.</text>
</comment>
<dbReference type="Proteomes" id="UP000198615">
    <property type="component" value="Unassembled WGS sequence"/>
</dbReference>
<keyword evidence="2" id="KW-1185">Reference proteome</keyword>
<reference evidence="1 2" key="1">
    <citation type="submission" date="2016-10" db="EMBL/GenBank/DDBJ databases">
        <authorList>
            <person name="Varghese N."/>
            <person name="Submissions S."/>
        </authorList>
    </citation>
    <scope>NUCLEOTIDE SEQUENCE [LARGE SCALE GENOMIC DNA]</scope>
    <source>
        <strain evidence="1 2">DSM 18839</strain>
    </source>
</reference>
<evidence type="ECO:0000313" key="1">
    <source>
        <dbReference type="EMBL" id="SDF23900.1"/>
    </source>
</evidence>
<name>A0A8G2BGB3_9PROT</name>